<dbReference type="AlphaFoldDB" id="A0A6J7LMD3"/>
<name>A0A6J7LMD3_9ZZZZ</name>
<accession>A0A6J7LMD3</accession>
<dbReference type="EMBL" id="CAFBNE010000172">
    <property type="protein sequence ID" value="CAB4969367.1"/>
    <property type="molecule type" value="Genomic_DNA"/>
</dbReference>
<protein>
    <submittedName>
        <fullName evidence="1">Unannotated protein</fullName>
    </submittedName>
</protein>
<reference evidence="1" key="1">
    <citation type="submission" date="2020-05" db="EMBL/GenBank/DDBJ databases">
        <authorList>
            <person name="Chiriac C."/>
            <person name="Salcher M."/>
            <person name="Ghai R."/>
            <person name="Kavagutti S V."/>
        </authorList>
    </citation>
    <scope>NUCLEOTIDE SEQUENCE</scope>
</reference>
<sequence>MLLAGCGGSAADGAAPVIRGDAASVAQKVLTVSNTNTTGMAAGMATVLTSSGGSGTGAVNFSVTGTACSVSETSLNATDAAICIVTATKEASTGFLEATSAPKTFRYSEAKVAQDTLTISNTVLTLPATTGRTTLTTTGGSGTGPITFSVSKGICSVTLATVYLRDGKQCWVSATRASSYGYWGATSETVVFTWTSPQATLSVSNTVLTDAVDDGVGVELATSGGSGDGVVTYTVTGTGCSVSGTSLNATPPATCVVTATKAASTGWIEATSATGTFTFLAEQDVLRLSGETLTAKVGNAIELTTSGGSGTGAVTFKVEGGACLFDGKKRLIATGVTVCIVTAKKAASTGYLATESESKTFSYTKK</sequence>
<evidence type="ECO:0000313" key="1">
    <source>
        <dbReference type="EMBL" id="CAB4969367.1"/>
    </source>
</evidence>
<gene>
    <name evidence="1" type="ORF">UFOPK3772_03218</name>
</gene>
<organism evidence="1">
    <name type="scientific">freshwater metagenome</name>
    <dbReference type="NCBI Taxonomy" id="449393"/>
    <lineage>
        <taxon>unclassified sequences</taxon>
        <taxon>metagenomes</taxon>
        <taxon>ecological metagenomes</taxon>
    </lineage>
</organism>
<proteinExistence type="predicted"/>